<evidence type="ECO:0000313" key="3">
    <source>
        <dbReference type="EMBL" id="MBB4045332.1"/>
    </source>
</evidence>
<gene>
    <name evidence="3" type="ORF">GGR06_003144</name>
</gene>
<name>A0A840DAB5_9BACE</name>
<dbReference type="Proteomes" id="UP000560658">
    <property type="component" value="Unassembled WGS sequence"/>
</dbReference>
<dbReference type="SUPFAM" id="SSF52096">
    <property type="entry name" value="ClpP/crotonase"/>
    <property type="match status" value="1"/>
</dbReference>
<dbReference type="GO" id="GO:0008236">
    <property type="term" value="F:serine-type peptidase activity"/>
    <property type="evidence" value="ECO:0007669"/>
    <property type="project" value="InterPro"/>
</dbReference>
<keyword evidence="4" id="KW-1185">Reference proteome</keyword>
<organism evidence="3 4">
    <name type="scientific">Bacteroides reticulotermitis</name>
    <dbReference type="NCBI Taxonomy" id="1133319"/>
    <lineage>
        <taxon>Bacteria</taxon>
        <taxon>Pseudomonadati</taxon>
        <taxon>Bacteroidota</taxon>
        <taxon>Bacteroidia</taxon>
        <taxon>Bacteroidales</taxon>
        <taxon>Bacteroidaceae</taxon>
        <taxon>Bacteroides</taxon>
    </lineage>
</organism>
<keyword evidence="3" id="KW-0378">Hydrolase</keyword>
<keyword evidence="3" id="KW-0645">Protease</keyword>
<dbReference type="RefSeq" id="WP_244978111.1">
    <property type="nucleotide sequence ID" value="NZ_JACIER010000014.1"/>
</dbReference>
<dbReference type="Gene3D" id="3.30.750.44">
    <property type="match status" value="1"/>
</dbReference>
<dbReference type="Pfam" id="PF03572">
    <property type="entry name" value="Peptidase_S41"/>
    <property type="match status" value="1"/>
</dbReference>
<evidence type="ECO:0000256" key="1">
    <source>
        <dbReference type="SAM" id="SignalP"/>
    </source>
</evidence>
<reference evidence="3" key="1">
    <citation type="submission" date="2020-08" db="EMBL/GenBank/DDBJ databases">
        <title>Genomic Encyclopedia of Type Strains, Phase IV (KMG-IV): sequencing the most valuable type-strain genomes for metagenomic binning, comparative biology and taxonomic classification.</title>
        <authorList>
            <person name="Goeker M."/>
        </authorList>
    </citation>
    <scope>NUCLEOTIDE SEQUENCE [LARGE SCALE GENOMIC DNA]</scope>
    <source>
        <strain evidence="3">DSM 105720</strain>
    </source>
</reference>
<dbReference type="InterPro" id="IPR005151">
    <property type="entry name" value="Tail-specific_protease"/>
</dbReference>
<feature type="signal peptide" evidence="1">
    <location>
        <begin position="1"/>
        <end position="23"/>
    </location>
</feature>
<evidence type="ECO:0000259" key="2">
    <source>
        <dbReference type="SMART" id="SM00245"/>
    </source>
</evidence>
<dbReference type="SMART" id="SM00245">
    <property type="entry name" value="TSPc"/>
    <property type="match status" value="1"/>
</dbReference>
<comment type="caution">
    <text evidence="3">The sequence shown here is derived from an EMBL/GenBank/DDBJ whole genome shotgun (WGS) entry which is preliminary data.</text>
</comment>
<feature type="chain" id="PRO_5032583008" evidence="1">
    <location>
        <begin position="24"/>
        <end position="737"/>
    </location>
</feature>
<dbReference type="AlphaFoldDB" id="A0A840DAB5"/>
<keyword evidence="1" id="KW-0732">Signal</keyword>
<dbReference type="Gene3D" id="2.60.120.260">
    <property type="entry name" value="Galactose-binding domain-like"/>
    <property type="match status" value="1"/>
</dbReference>
<feature type="domain" description="Tail specific protease" evidence="2">
    <location>
        <begin position="521"/>
        <end position="712"/>
    </location>
</feature>
<protein>
    <submittedName>
        <fullName evidence="3">C-terminal processing protease CtpA/Prc</fullName>
    </submittedName>
</protein>
<dbReference type="Gene3D" id="3.90.226.10">
    <property type="entry name" value="2-enoyl-CoA Hydratase, Chain A, domain 1"/>
    <property type="match status" value="1"/>
</dbReference>
<dbReference type="EMBL" id="JACIER010000014">
    <property type="protein sequence ID" value="MBB4045332.1"/>
    <property type="molecule type" value="Genomic_DNA"/>
</dbReference>
<dbReference type="GO" id="GO:0006508">
    <property type="term" value="P:proteolysis"/>
    <property type="evidence" value="ECO:0007669"/>
    <property type="project" value="UniProtKB-KW"/>
</dbReference>
<accession>A0A840DAB5</accession>
<evidence type="ECO:0000313" key="4">
    <source>
        <dbReference type="Proteomes" id="UP000560658"/>
    </source>
</evidence>
<sequence length="737" mass="85152">MIHMKNRMLALWLFMLIGFNLCAQSPQTRNGFLSFNEAQILYGNDPRFSPKMAWFSSNPAVKVDNETLCSGQSSLLIPSTSDKATDVHFYFSNRDIVGKKIRFTGKYKYKQADRMSVRFSIVLNTFLRRNLTESVTADCKGEEDWKEFSVEMPLARTSIFYFRIASQGEGTLWLSDCQVFVDGQSWDILEKPTIEADKDREFMENSGIQTLPIDKQTVDNLEVLGKVWGFLKYFHPQVTAGTYNWDFELFRILPRIAAAKDRTARNLLLSQWIDQYGEITETEDYTVEDSTQYHRFAYLGWLEDSNLFDSDLSAKLVKIKNAKRNSVFNYYLPQLTGKEEIEFVRDKPYPNVSWEDLGYRILTAYRMWNAIEYSFPYRNLTDNPWSTVLAKYLPEFITAASEEQLDRSMQKLAAEINDSHGGLVFRKFQPSMRGLPLGLTQTVDGKFAVRSTWLQEIERGSVILRVKGKTVEEIVEEYRPIIPASNERTLLRDVAPKLFLTPDKEISVRVKFDDRVYNKKVPTQTFTMRKEMERKKPEEYFLSTRGIIYINMGEIQSNELEQLMRNSAQAKGLILDLRKYPKGFTKDMMEKYLYPQLTPYMWFSMNSKKYPGNYFLDIKGDVGMKENPDYFKGKIAILVNEGTQSFGELSAIAFRVAPRSAVIGTQTAGANGHIGYLFLPRGIRFNYTMAGAFYPNWGMNQRVGVRIDIPVKQTVQDVVVGDDKWIMEAVDYIESAE</sequence>
<proteinExistence type="predicted"/>
<dbReference type="InterPro" id="IPR029045">
    <property type="entry name" value="ClpP/crotonase-like_dom_sf"/>
</dbReference>